<comment type="caution">
    <text evidence="2">The sequence shown here is derived from an EMBL/GenBank/DDBJ whole genome shotgun (WGS) entry which is preliminary data.</text>
</comment>
<evidence type="ECO:0000256" key="1">
    <source>
        <dbReference type="SAM" id="MobiDB-lite"/>
    </source>
</evidence>
<reference evidence="2" key="1">
    <citation type="submission" date="2023-03" db="EMBL/GenBank/DDBJ databases">
        <title>Electrophorus voltai genome.</title>
        <authorList>
            <person name="Bian C."/>
        </authorList>
    </citation>
    <scope>NUCLEOTIDE SEQUENCE</scope>
    <source>
        <strain evidence="2">CB-2022</strain>
        <tissue evidence="2">Muscle</tissue>
    </source>
</reference>
<dbReference type="EMBL" id="JAROKS010000001">
    <property type="protein sequence ID" value="KAK1806423.1"/>
    <property type="molecule type" value="Genomic_DNA"/>
</dbReference>
<evidence type="ECO:0000313" key="2">
    <source>
        <dbReference type="EMBL" id="KAK1806423.1"/>
    </source>
</evidence>
<keyword evidence="3" id="KW-1185">Reference proteome</keyword>
<evidence type="ECO:0000313" key="3">
    <source>
        <dbReference type="Proteomes" id="UP001239994"/>
    </source>
</evidence>
<accession>A0AAD8ZY54</accession>
<gene>
    <name evidence="2" type="ORF">P4O66_004943</name>
</gene>
<organism evidence="2 3">
    <name type="scientific">Electrophorus voltai</name>
    <dbReference type="NCBI Taxonomy" id="2609070"/>
    <lineage>
        <taxon>Eukaryota</taxon>
        <taxon>Metazoa</taxon>
        <taxon>Chordata</taxon>
        <taxon>Craniata</taxon>
        <taxon>Vertebrata</taxon>
        <taxon>Euteleostomi</taxon>
        <taxon>Actinopterygii</taxon>
        <taxon>Neopterygii</taxon>
        <taxon>Teleostei</taxon>
        <taxon>Ostariophysi</taxon>
        <taxon>Gymnotiformes</taxon>
        <taxon>Gymnotoidei</taxon>
        <taxon>Gymnotidae</taxon>
        <taxon>Electrophorus</taxon>
    </lineage>
</organism>
<dbReference type="AlphaFoldDB" id="A0AAD8ZY54"/>
<dbReference type="Proteomes" id="UP001239994">
    <property type="component" value="Unassembled WGS sequence"/>
</dbReference>
<feature type="non-terminal residue" evidence="2">
    <location>
        <position position="1"/>
    </location>
</feature>
<feature type="region of interest" description="Disordered" evidence="1">
    <location>
        <begin position="153"/>
        <end position="179"/>
    </location>
</feature>
<sequence length="244" mass="26993">LALCGWDPVLLLSQVIGDSAEAGLFVQGEKVAREEEEQRRKSPKHVLRDRKRPVWQLKRKITCPSQWRPNLLRRPGRSSEALLPRLTLTLLPQLLTHPFCLQFPAAVRLPLIISCVNGGLSFVLWESLFLSLFGMERFLGKARQVVSASFAKEHAPRTSQGDVRHLIPSTAAKHPGPPDIVVEGDRASQSTQLSASCQRSSCMRTAQRGTSAKPQDVEGRCAGQFLTTAGTSGALAVWRARRRD</sequence>
<name>A0AAD8ZY54_9TELE</name>
<protein>
    <submittedName>
        <fullName evidence="2">Uncharacterized protein</fullName>
    </submittedName>
</protein>
<proteinExistence type="predicted"/>